<dbReference type="InterPro" id="IPR003439">
    <property type="entry name" value="ABC_transporter-like_ATP-bd"/>
</dbReference>
<evidence type="ECO:0000256" key="4">
    <source>
        <dbReference type="SAM" id="Coils"/>
    </source>
</evidence>
<dbReference type="EMBL" id="BRXX01000187">
    <property type="protein sequence ID" value="GMH96668.1"/>
    <property type="molecule type" value="Genomic_DNA"/>
</dbReference>
<dbReference type="GO" id="GO:0005524">
    <property type="term" value="F:ATP binding"/>
    <property type="evidence" value="ECO:0007669"/>
    <property type="project" value="UniProtKB-KW"/>
</dbReference>
<protein>
    <recommendedName>
        <fullName evidence="6">ABC transporter domain-containing protein</fullName>
    </recommendedName>
</protein>
<dbReference type="Pfam" id="PF12848">
    <property type="entry name" value="ABC_tran_Xtn"/>
    <property type="match status" value="1"/>
</dbReference>
<dbReference type="GO" id="GO:0016887">
    <property type="term" value="F:ATP hydrolysis activity"/>
    <property type="evidence" value="ECO:0007669"/>
    <property type="project" value="InterPro"/>
</dbReference>
<evidence type="ECO:0000313" key="8">
    <source>
        <dbReference type="Proteomes" id="UP001165160"/>
    </source>
</evidence>
<evidence type="ECO:0000256" key="3">
    <source>
        <dbReference type="ARBA" id="ARBA00022840"/>
    </source>
</evidence>
<name>A0A9W7C1P2_9STRA</name>
<sequence>MSRLVDEVSRSQMSDLSSHTHLTNDLQAARGNGGRGLARRKVDACTINCIDVSLNYDSTPLLQNSEVKFFPSRTYALIGHNGLGKSTLLKSLHSKSILGMSKNLSTYYVPQNVEVSSPVTVREWILENDTRLQFLESELDVAEGEEEIERICEEMSEVEEQMNDERLILSALETFGVDALIEEKMESLSSGQRKLVSLSCSQIYDPAVLLLDEPTNHLDQHGIKALITSLNSNSTKTQIIISHNRHLIDSTCTDVVEIRSLRLHYYSGNFSSYIRIKNSDVVGLIHQQDKINNERSRLVKSMENMSCSGDAKKERQIKSRTKKIERTGVEKNAKGHKFNCQRDGPRLGSINGTLKASVRASTSLVTQIKRVQNVLMPVIPKEIRFEFKEPRNFGTNVGEVLVRLGAVRYGFEGGMVLTEMEVKSSSKTVIVGDNAVGKSCLLSVFAGVEVDGMQVEGDVERASNCVVGYFSDAGLEGFFNKVEGEESILEFMCRVNNCKEFDMRGELSSFGFLGDAVFQRVKFLSGGEKVRLMFCDINFKRPDLLILDEPSNHLDTESVHALAEGLKEFKGAVVLASHDYYFLKILEGTVWKIKDVGEEVKEVLGVERAVGLEEGGLEAYFNFEIVD</sequence>
<keyword evidence="3" id="KW-0067">ATP-binding</keyword>
<dbReference type="SMART" id="SM00382">
    <property type="entry name" value="AAA"/>
    <property type="match status" value="2"/>
</dbReference>
<reference evidence="8" key="1">
    <citation type="journal article" date="2023" name="Commun. Biol.">
        <title>Genome analysis of Parmales, the sister group of diatoms, reveals the evolutionary specialization of diatoms from phago-mixotrophs to photoautotrophs.</title>
        <authorList>
            <person name="Ban H."/>
            <person name="Sato S."/>
            <person name="Yoshikawa S."/>
            <person name="Yamada K."/>
            <person name="Nakamura Y."/>
            <person name="Ichinomiya M."/>
            <person name="Sato N."/>
            <person name="Blanc-Mathieu R."/>
            <person name="Endo H."/>
            <person name="Kuwata A."/>
            <person name="Ogata H."/>
        </authorList>
    </citation>
    <scope>NUCLEOTIDE SEQUENCE [LARGE SCALE GENOMIC DNA]</scope>
    <source>
        <strain evidence="8">NIES 3699</strain>
    </source>
</reference>
<dbReference type="PANTHER" id="PTHR19211:SF117">
    <property type="entry name" value="ATP-BINDING CASSETTE SUB-FAMILY F MEMBER 3"/>
    <property type="match status" value="1"/>
</dbReference>
<evidence type="ECO:0000256" key="1">
    <source>
        <dbReference type="ARBA" id="ARBA00022737"/>
    </source>
</evidence>
<evidence type="ECO:0000256" key="2">
    <source>
        <dbReference type="ARBA" id="ARBA00022741"/>
    </source>
</evidence>
<dbReference type="PANTHER" id="PTHR19211">
    <property type="entry name" value="ATP-BINDING TRANSPORT PROTEIN-RELATED"/>
    <property type="match status" value="1"/>
</dbReference>
<dbReference type="Pfam" id="PF00005">
    <property type="entry name" value="ABC_tran"/>
    <property type="match status" value="2"/>
</dbReference>
<evidence type="ECO:0000259" key="6">
    <source>
        <dbReference type="PROSITE" id="PS50893"/>
    </source>
</evidence>
<dbReference type="PROSITE" id="PS50893">
    <property type="entry name" value="ABC_TRANSPORTER_2"/>
    <property type="match status" value="1"/>
</dbReference>
<organism evidence="7 8">
    <name type="scientific">Triparma verrucosa</name>
    <dbReference type="NCBI Taxonomy" id="1606542"/>
    <lineage>
        <taxon>Eukaryota</taxon>
        <taxon>Sar</taxon>
        <taxon>Stramenopiles</taxon>
        <taxon>Ochrophyta</taxon>
        <taxon>Bolidophyceae</taxon>
        <taxon>Parmales</taxon>
        <taxon>Triparmaceae</taxon>
        <taxon>Triparma</taxon>
    </lineage>
</organism>
<feature type="coiled-coil region" evidence="4">
    <location>
        <begin position="141"/>
        <end position="168"/>
    </location>
</feature>
<dbReference type="InterPro" id="IPR003593">
    <property type="entry name" value="AAA+_ATPase"/>
</dbReference>
<keyword evidence="2" id="KW-0547">Nucleotide-binding</keyword>
<gene>
    <name evidence="7" type="ORF">TrVE_jg6648</name>
</gene>
<proteinExistence type="predicted"/>
<feature type="region of interest" description="Disordered" evidence="5">
    <location>
        <begin position="1"/>
        <end position="34"/>
    </location>
</feature>
<dbReference type="AlphaFoldDB" id="A0A9W7C1P2"/>
<dbReference type="Proteomes" id="UP001165160">
    <property type="component" value="Unassembled WGS sequence"/>
</dbReference>
<keyword evidence="8" id="KW-1185">Reference proteome</keyword>
<accession>A0A9W7C1P2</accession>
<feature type="domain" description="ABC transporter" evidence="6">
    <location>
        <begin position="47"/>
        <end position="285"/>
    </location>
</feature>
<dbReference type="InterPro" id="IPR027417">
    <property type="entry name" value="P-loop_NTPase"/>
</dbReference>
<dbReference type="Gene3D" id="3.40.50.300">
    <property type="entry name" value="P-loop containing nucleotide triphosphate hydrolases"/>
    <property type="match status" value="2"/>
</dbReference>
<evidence type="ECO:0000256" key="5">
    <source>
        <dbReference type="SAM" id="MobiDB-lite"/>
    </source>
</evidence>
<dbReference type="SUPFAM" id="SSF52540">
    <property type="entry name" value="P-loop containing nucleoside triphosphate hydrolases"/>
    <property type="match status" value="2"/>
</dbReference>
<comment type="caution">
    <text evidence="7">The sequence shown here is derived from an EMBL/GenBank/DDBJ whole genome shotgun (WGS) entry which is preliminary data.</text>
</comment>
<dbReference type="InterPro" id="IPR050611">
    <property type="entry name" value="ABCF"/>
</dbReference>
<dbReference type="InterPro" id="IPR032781">
    <property type="entry name" value="ABC_tran_Xtn"/>
</dbReference>
<keyword evidence="1" id="KW-0677">Repeat</keyword>
<evidence type="ECO:0000313" key="7">
    <source>
        <dbReference type="EMBL" id="GMH96668.1"/>
    </source>
</evidence>
<feature type="compositionally biased region" description="Polar residues" evidence="5">
    <location>
        <begin position="10"/>
        <end position="26"/>
    </location>
</feature>
<keyword evidence="4" id="KW-0175">Coiled coil</keyword>